<dbReference type="Gene3D" id="3.40.50.300">
    <property type="entry name" value="P-loop containing nucleotide triphosphate hydrolases"/>
    <property type="match status" value="1"/>
</dbReference>
<keyword evidence="2" id="KW-0547">Nucleotide-binding</keyword>
<dbReference type="SMART" id="SM00382">
    <property type="entry name" value="AAA"/>
    <property type="match status" value="1"/>
</dbReference>
<evidence type="ECO:0000256" key="7">
    <source>
        <dbReference type="ARBA" id="ARBA00023274"/>
    </source>
</evidence>
<dbReference type="AlphaFoldDB" id="A0AAW1PG83"/>
<evidence type="ECO:0000256" key="3">
    <source>
        <dbReference type="ARBA" id="ARBA00022801"/>
    </source>
</evidence>
<feature type="region of interest" description="Disordered" evidence="10">
    <location>
        <begin position="502"/>
        <end position="526"/>
    </location>
</feature>
<dbReference type="InterPro" id="IPR013822">
    <property type="entry name" value="Signal_recog_particl_SRP54_hlx"/>
</dbReference>
<dbReference type="Pfam" id="PF02978">
    <property type="entry name" value="SRP_SPB"/>
    <property type="match status" value="1"/>
</dbReference>
<evidence type="ECO:0000256" key="2">
    <source>
        <dbReference type="ARBA" id="ARBA00022741"/>
    </source>
</evidence>
<dbReference type="PANTHER" id="PTHR11564">
    <property type="entry name" value="SIGNAL RECOGNITION PARTICLE 54K PROTEIN SRP54"/>
    <property type="match status" value="1"/>
</dbReference>
<comment type="caution">
    <text evidence="12">The sequence shown here is derived from an EMBL/GenBank/DDBJ whole genome shotgun (WGS) entry which is preliminary data.</text>
</comment>
<dbReference type="HAMAP" id="MF_00306">
    <property type="entry name" value="SRP54"/>
    <property type="match status" value="1"/>
</dbReference>
<dbReference type="InterPro" id="IPR036891">
    <property type="entry name" value="Signal_recog_part_SRP54_M_sf"/>
</dbReference>
<evidence type="ECO:0000256" key="8">
    <source>
        <dbReference type="ARBA" id="ARBA00035672"/>
    </source>
</evidence>
<dbReference type="FunFam" id="3.40.50.300:FF:000022">
    <property type="entry name" value="Signal recognition particle 54 kDa subunit"/>
    <property type="match status" value="1"/>
</dbReference>
<evidence type="ECO:0000256" key="1">
    <source>
        <dbReference type="ARBA" id="ARBA00005450"/>
    </source>
</evidence>
<keyword evidence="13" id="KW-1185">Reference proteome</keyword>
<keyword evidence="3" id="KW-0378">Hydrolase</keyword>
<dbReference type="Gene3D" id="1.20.120.140">
    <property type="entry name" value="Signal recognition particle SRP54, nucleotide-binding domain"/>
    <property type="match status" value="1"/>
</dbReference>
<dbReference type="InterPro" id="IPR004780">
    <property type="entry name" value="SRP"/>
</dbReference>
<evidence type="ECO:0000256" key="5">
    <source>
        <dbReference type="ARBA" id="ARBA00023134"/>
    </source>
</evidence>
<dbReference type="Proteomes" id="UP001465755">
    <property type="component" value="Unassembled WGS sequence"/>
</dbReference>
<dbReference type="GO" id="GO:0005525">
    <property type="term" value="F:GTP binding"/>
    <property type="evidence" value="ECO:0007669"/>
    <property type="project" value="UniProtKB-KW"/>
</dbReference>
<dbReference type="EMBL" id="JALJOQ010000034">
    <property type="protein sequence ID" value="KAK9807143.1"/>
    <property type="molecule type" value="Genomic_DNA"/>
</dbReference>
<name>A0AAW1PG83_9CHLO</name>
<evidence type="ECO:0000256" key="6">
    <source>
        <dbReference type="ARBA" id="ARBA00023135"/>
    </source>
</evidence>
<dbReference type="Pfam" id="PF00448">
    <property type="entry name" value="SRP54"/>
    <property type="match status" value="1"/>
</dbReference>
<dbReference type="Gene3D" id="1.10.260.30">
    <property type="entry name" value="Signal recognition particle, SRP54 subunit, M-domain"/>
    <property type="match status" value="1"/>
</dbReference>
<dbReference type="PROSITE" id="PS00300">
    <property type="entry name" value="SRP54"/>
    <property type="match status" value="1"/>
</dbReference>
<dbReference type="EC" id="3.6.5.4" evidence="8"/>
<organism evidence="12 13">
    <name type="scientific">Symbiochloris irregularis</name>
    <dbReference type="NCBI Taxonomy" id="706552"/>
    <lineage>
        <taxon>Eukaryota</taxon>
        <taxon>Viridiplantae</taxon>
        <taxon>Chlorophyta</taxon>
        <taxon>core chlorophytes</taxon>
        <taxon>Trebouxiophyceae</taxon>
        <taxon>Trebouxiales</taxon>
        <taxon>Trebouxiaceae</taxon>
        <taxon>Symbiochloris</taxon>
    </lineage>
</organism>
<keyword evidence="7" id="KW-0687">Ribonucleoprotein</keyword>
<feature type="region of interest" description="Disordered" evidence="10">
    <location>
        <begin position="434"/>
        <end position="463"/>
    </location>
</feature>
<dbReference type="InterPro" id="IPR022941">
    <property type="entry name" value="SRP54"/>
</dbReference>
<dbReference type="GO" id="GO:0006614">
    <property type="term" value="P:SRP-dependent cotranslational protein targeting to membrane"/>
    <property type="evidence" value="ECO:0007669"/>
    <property type="project" value="InterPro"/>
</dbReference>
<reference evidence="12 13" key="1">
    <citation type="journal article" date="2024" name="Nat. Commun.">
        <title>Phylogenomics reveals the evolutionary origins of lichenization in chlorophyte algae.</title>
        <authorList>
            <person name="Puginier C."/>
            <person name="Libourel C."/>
            <person name="Otte J."/>
            <person name="Skaloud P."/>
            <person name="Haon M."/>
            <person name="Grisel S."/>
            <person name="Petersen M."/>
            <person name="Berrin J.G."/>
            <person name="Delaux P.M."/>
            <person name="Dal Grande F."/>
            <person name="Keller J."/>
        </authorList>
    </citation>
    <scope>NUCLEOTIDE SEQUENCE [LARGE SCALE GENOMIC DNA]</scope>
    <source>
        <strain evidence="12 13">SAG 2036</strain>
    </source>
</reference>
<dbReference type="InterPro" id="IPR027417">
    <property type="entry name" value="P-loop_NTPase"/>
</dbReference>
<dbReference type="Pfam" id="PF02881">
    <property type="entry name" value="SRP54_N"/>
    <property type="match status" value="1"/>
</dbReference>
<dbReference type="GO" id="GO:0003924">
    <property type="term" value="F:GTPase activity"/>
    <property type="evidence" value="ECO:0007669"/>
    <property type="project" value="InterPro"/>
</dbReference>
<dbReference type="InterPro" id="IPR004125">
    <property type="entry name" value="Signal_recog_particle_SRP54_M"/>
</dbReference>
<dbReference type="InterPro" id="IPR000897">
    <property type="entry name" value="SRP54_GTPase_dom"/>
</dbReference>
<dbReference type="SUPFAM" id="SSF52540">
    <property type="entry name" value="P-loop containing nucleoside triphosphate hydrolases"/>
    <property type="match status" value="1"/>
</dbReference>
<accession>A0AAW1PG83</accession>
<gene>
    <name evidence="12" type="ORF">WJX73_010683</name>
</gene>
<dbReference type="NCBIfam" id="TIGR00959">
    <property type="entry name" value="ffh"/>
    <property type="match status" value="1"/>
</dbReference>
<dbReference type="SMART" id="SM00963">
    <property type="entry name" value="SRP54_N"/>
    <property type="match status" value="1"/>
</dbReference>
<feature type="domain" description="SRP54-type proteins GTP-binding" evidence="11">
    <location>
        <begin position="319"/>
        <end position="332"/>
    </location>
</feature>
<keyword evidence="5" id="KW-0342">GTP-binding</keyword>
<evidence type="ECO:0000256" key="9">
    <source>
        <dbReference type="ARBA" id="ARBA00048157"/>
    </source>
</evidence>
<dbReference type="CDD" id="cd18539">
    <property type="entry name" value="SRP_G"/>
    <property type="match status" value="1"/>
</dbReference>
<evidence type="ECO:0000313" key="12">
    <source>
        <dbReference type="EMBL" id="KAK9807143.1"/>
    </source>
</evidence>
<evidence type="ECO:0000256" key="4">
    <source>
        <dbReference type="ARBA" id="ARBA00022884"/>
    </source>
</evidence>
<evidence type="ECO:0000259" key="11">
    <source>
        <dbReference type="PROSITE" id="PS00300"/>
    </source>
</evidence>
<comment type="similarity">
    <text evidence="1">Belongs to the GTP-binding SRP family. SRP54 subfamily.</text>
</comment>
<protein>
    <recommendedName>
        <fullName evidence="8">signal-recognition-particle GTPase</fullName>
        <ecNumber evidence="8">3.6.5.4</ecNumber>
    </recommendedName>
</protein>
<evidence type="ECO:0000256" key="10">
    <source>
        <dbReference type="SAM" id="MobiDB-lite"/>
    </source>
</evidence>
<keyword evidence="6" id="KW-0733">Signal recognition particle</keyword>
<evidence type="ECO:0000313" key="13">
    <source>
        <dbReference type="Proteomes" id="UP001465755"/>
    </source>
</evidence>
<dbReference type="PANTHER" id="PTHR11564:SF5">
    <property type="entry name" value="SIGNAL RECOGNITION PARTICLE SUBUNIT SRP54"/>
    <property type="match status" value="1"/>
</dbReference>
<dbReference type="InterPro" id="IPR003593">
    <property type="entry name" value="AAA+_ATPase"/>
</dbReference>
<keyword evidence="4" id="KW-0694">RNA-binding</keyword>
<dbReference type="GO" id="GO:0005786">
    <property type="term" value="C:signal recognition particle, endoplasmic reticulum targeting"/>
    <property type="evidence" value="ECO:0007669"/>
    <property type="project" value="UniProtKB-KW"/>
</dbReference>
<sequence>MLQNLRQNTSAFGRRPALEQAFFSGQGSPLVASTRCQRQQQRHSRLVTRAGMFDTLSQSLDKAWDIVRKDGKLTADNIKGPMREIRRALLEADVSLPTVRQFVKGVEEKCLGMRVVKGVSPDQQLVKVVHDQLVELMGGQQAELVTPDDGPQIILMAGLQGVGKTTACGKLALALQKQNKKVLLVATDVYRPAAIEQLKLLGERVNVPVFELGQQAKPADIAKQGLAKANKEKFDAVIIDTAGRLQIDDTMMGELREVKAAVKPTDTLLVVDAMTGQEAAGLVKSFHEAADLSGAILTKMDGDSRGGAALSVFAVSGRPIKYVGTGETMDALEPFYPDRISQRVLGMGDVVSLVERMQEGVQEEEATRMAKRMMENKFDYNDFLNQMRMMSRLGGLTSMIKMLPGMARVSEKQLWGAEKQFKKWEAMIGAMTDEEREDPDLLASSNTRRERVARESGEEETTVSEMVATFAAMRDNMRGMMGRMPGMGGMSNEQMLSATVAGAGPQRPANGKARRRKATATVSKGF</sequence>
<feature type="compositionally biased region" description="Basic and acidic residues" evidence="10">
    <location>
        <begin position="447"/>
        <end position="456"/>
    </location>
</feature>
<comment type="catalytic activity">
    <reaction evidence="9">
        <text>GTP + H2O = GDP + phosphate + H(+)</text>
        <dbReference type="Rhea" id="RHEA:19669"/>
        <dbReference type="ChEBI" id="CHEBI:15377"/>
        <dbReference type="ChEBI" id="CHEBI:15378"/>
        <dbReference type="ChEBI" id="CHEBI:37565"/>
        <dbReference type="ChEBI" id="CHEBI:43474"/>
        <dbReference type="ChEBI" id="CHEBI:58189"/>
        <dbReference type="EC" id="3.6.5.4"/>
    </reaction>
    <physiologicalReaction direction="left-to-right" evidence="9">
        <dbReference type="Rhea" id="RHEA:19670"/>
    </physiologicalReaction>
</comment>
<dbReference type="SMART" id="SM00962">
    <property type="entry name" value="SRP54"/>
    <property type="match status" value="1"/>
</dbReference>
<dbReference type="GO" id="GO:0008312">
    <property type="term" value="F:7S RNA binding"/>
    <property type="evidence" value="ECO:0007669"/>
    <property type="project" value="InterPro"/>
</dbReference>
<dbReference type="InterPro" id="IPR042101">
    <property type="entry name" value="SRP54_N_sf"/>
</dbReference>
<dbReference type="SUPFAM" id="SSF47446">
    <property type="entry name" value="Signal peptide-binding domain"/>
    <property type="match status" value="1"/>
</dbReference>
<proteinExistence type="inferred from homology"/>